<accession>A0A443IQN7</accession>
<evidence type="ECO:0000313" key="3">
    <source>
        <dbReference type="Proteomes" id="UP000273811"/>
    </source>
</evidence>
<feature type="transmembrane region" description="Helical" evidence="1">
    <location>
        <begin position="109"/>
        <end position="129"/>
    </location>
</feature>
<feature type="transmembrane region" description="Helical" evidence="1">
    <location>
        <begin position="175"/>
        <end position="193"/>
    </location>
</feature>
<feature type="transmembrane region" description="Helical" evidence="1">
    <location>
        <begin position="7"/>
        <end position="24"/>
    </location>
</feature>
<keyword evidence="3" id="KW-1185">Reference proteome</keyword>
<protein>
    <submittedName>
        <fullName evidence="2">DUF3169 family protein</fullName>
    </submittedName>
</protein>
<feature type="transmembrane region" description="Helical" evidence="1">
    <location>
        <begin position="199"/>
        <end position="218"/>
    </location>
</feature>
<evidence type="ECO:0000256" key="1">
    <source>
        <dbReference type="SAM" id="Phobius"/>
    </source>
</evidence>
<feature type="transmembrane region" description="Helical" evidence="1">
    <location>
        <begin position="85"/>
        <end position="103"/>
    </location>
</feature>
<reference evidence="2" key="1">
    <citation type="submission" date="2018-12" db="EMBL/GenBank/DDBJ databases">
        <authorList>
            <person name="Sun L."/>
            <person name="Chen Z."/>
        </authorList>
    </citation>
    <scope>NUCLEOTIDE SEQUENCE [LARGE SCALE GENOMIC DNA]</scope>
    <source>
        <strain evidence="2">DSM 16012</strain>
    </source>
</reference>
<evidence type="ECO:0000313" key="2">
    <source>
        <dbReference type="EMBL" id="RWR08977.1"/>
    </source>
</evidence>
<dbReference type="Proteomes" id="UP000273811">
    <property type="component" value="Unassembled WGS sequence"/>
</dbReference>
<comment type="caution">
    <text evidence="2">The sequence shown here is derived from an EMBL/GenBank/DDBJ whole genome shotgun (WGS) entry which is preliminary data.</text>
</comment>
<keyword evidence="1" id="KW-1133">Transmembrane helix</keyword>
<dbReference type="OrthoDB" id="2199273at2"/>
<dbReference type="EMBL" id="QYTU02000023">
    <property type="protein sequence ID" value="RWR08977.1"/>
    <property type="molecule type" value="Genomic_DNA"/>
</dbReference>
<dbReference type="AlphaFoldDB" id="A0A443IQN7"/>
<keyword evidence="1" id="KW-0812">Transmembrane</keyword>
<name>A0A443IQN7_9BACI</name>
<proteinExistence type="predicted"/>
<sequence length="223" mass="24981">MKSGFKLFISGFVGFFVVYALMNFSEVKFAGEITVISLIAISVILITMSVIRFQKIKSLNKQTFSGNEEDEVEERKYKMFADYSLYANSSLVFSILALSLSILTTQRLIMAIASLCLLIITYFLIHYMGHLMQQVYPERNIPSTSDPDYAQKVLDAADDGEKHVILDGLYKSQSLLNIGLIAAITLSTVYSVIEENSQTFSIILMAAVLLIVNGKYLLVIRNK</sequence>
<dbReference type="RefSeq" id="WP_120073582.1">
    <property type="nucleotide sequence ID" value="NZ_CP126113.1"/>
</dbReference>
<feature type="transmembrane region" description="Helical" evidence="1">
    <location>
        <begin position="30"/>
        <end position="51"/>
    </location>
</feature>
<organism evidence="2 3">
    <name type="scientific">Siminovitchia fortis</name>
    <dbReference type="NCBI Taxonomy" id="254758"/>
    <lineage>
        <taxon>Bacteria</taxon>
        <taxon>Bacillati</taxon>
        <taxon>Bacillota</taxon>
        <taxon>Bacilli</taxon>
        <taxon>Bacillales</taxon>
        <taxon>Bacillaceae</taxon>
        <taxon>Siminovitchia</taxon>
    </lineage>
</organism>
<keyword evidence="1" id="KW-0472">Membrane</keyword>
<dbReference type="Pfam" id="PF11368">
    <property type="entry name" value="DUF3169"/>
    <property type="match status" value="1"/>
</dbReference>
<gene>
    <name evidence="2" type="ORF">D4N35_011225</name>
</gene>
<dbReference type="InterPro" id="IPR021509">
    <property type="entry name" value="DUF3169"/>
</dbReference>